<dbReference type="GO" id="GO:0016757">
    <property type="term" value="F:glycosyltransferase activity"/>
    <property type="evidence" value="ECO:0007669"/>
    <property type="project" value="InterPro"/>
</dbReference>
<dbReference type="InterPro" id="IPR050194">
    <property type="entry name" value="Glycosyltransferase_grp1"/>
</dbReference>
<dbReference type="EMBL" id="SLUK01000009">
    <property type="protein sequence ID" value="TCL42570.1"/>
    <property type="molecule type" value="Genomic_DNA"/>
</dbReference>
<dbReference type="InterPro" id="IPR001296">
    <property type="entry name" value="Glyco_trans_1"/>
</dbReference>
<dbReference type="InterPro" id="IPR028098">
    <property type="entry name" value="Glyco_trans_4-like_N"/>
</dbReference>
<dbReference type="PANTHER" id="PTHR45947">
    <property type="entry name" value="SULFOQUINOVOSYL TRANSFERASE SQD2"/>
    <property type="match status" value="1"/>
</dbReference>
<comment type="caution">
    <text evidence="3">The sequence shown here is derived from an EMBL/GenBank/DDBJ whole genome shotgun (WGS) entry which is preliminary data.</text>
</comment>
<name>A0A9X8Y7N9_9FIRM</name>
<feature type="domain" description="Glycosyltransferase subfamily 4-like N-terminal" evidence="2">
    <location>
        <begin position="82"/>
        <end position="287"/>
    </location>
</feature>
<reference evidence="3 4" key="1">
    <citation type="submission" date="2019-03" db="EMBL/GenBank/DDBJ databases">
        <title>Genomic Encyclopedia of Type Strains, Phase IV (KMG-IV): sequencing the most valuable type-strain genomes for metagenomic binning, comparative biology and taxonomic classification.</title>
        <authorList>
            <person name="Goeker M."/>
        </authorList>
    </citation>
    <scope>NUCLEOTIDE SEQUENCE [LARGE SCALE GENOMIC DNA]</scope>
    <source>
        <strain evidence="3 4">DSM 100433</strain>
    </source>
</reference>
<sequence length="482" mass="54691">MKLLRYIANSWGNLGTIALLSKAWERYVIDRKRFRSGIYRTVPDIAIRCAIPSENQKVFASEAGRPFRICYLTHCFFPDKSGGTERFVLNLAKEQQRAGNDVRIITLGKRDIHCYHHRVQNILYENFEYEGLPVTQLRYQRTPRGLYYDAFLDEEPSMAAFAQIILDEYHFDLIHAAYPQPFAAFLKVCRMQKVPYLVTTTDFNVMCHYSTLVNKSGQFCISSNKGAQCRKDCKTYGLKDPLKRYQKASELLWGAGYITAPSEFVARVLAPEFDKLPILVVPHGISKDFHPTCNRIQTRRFVYAGTLSGLKGVHLLLEAFHKISGNDLILDIYGDGDAKYISQLKALAKGDSRIVFHGGISNSEIAQVYQNSDCVIVPSIWFETYNFVLREALACGCLVVASEIGAMPEAMAEGRNGFLFPVGNVTALQEAIEKAIGFDWNLYLQASFPRISDEAARYEALYRKLLTGEKFHAENQRHYSGI</sequence>
<dbReference type="Proteomes" id="UP000294682">
    <property type="component" value="Unassembled WGS sequence"/>
</dbReference>
<accession>A0A9X8Y7N9</accession>
<dbReference type="Gene3D" id="3.40.50.2000">
    <property type="entry name" value="Glycogen Phosphorylase B"/>
    <property type="match status" value="2"/>
</dbReference>
<dbReference type="Pfam" id="PF13439">
    <property type="entry name" value="Glyco_transf_4"/>
    <property type="match status" value="1"/>
</dbReference>
<feature type="domain" description="Glycosyl transferase family 1" evidence="1">
    <location>
        <begin position="299"/>
        <end position="436"/>
    </location>
</feature>
<evidence type="ECO:0000313" key="3">
    <source>
        <dbReference type="EMBL" id="TCL42570.1"/>
    </source>
</evidence>
<dbReference type="AlphaFoldDB" id="A0A9X8Y7N9"/>
<evidence type="ECO:0000259" key="1">
    <source>
        <dbReference type="Pfam" id="PF00534"/>
    </source>
</evidence>
<evidence type="ECO:0000259" key="2">
    <source>
        <dbReference type="Pfam" id="PF13439"/>
    </source>
</evidence>
<keyword evidence="4" id="KW-1185">Reference proteome</keyword>
<dbReference type="PANTHER" id="PTHR45947:SF3">
    <property type="entry name" value="SULFOQUINOVOSYL TRANSFERASE SQD2"/>
    <property type="match status" value="1"/>
</dbReference>
<dbReference type="RefSeq" id="WP_132084879.1">
    <property type="nucleotide sequence ID" value="NZ_SLUK01000009.1"/>
</dbReference>
<protein>
    <submittedName>
        <fullName evidence="3">Glycosyltransferase involved in cell wall biosynthesis</fullName>
    </submittedName>
</protein>
<dbReference type="SUPFAM" id="SSF53756">
    <property type="entry name" value="UDP-Glycosyltransferase/glycogen phosphorylase"/>
    <property type="match status" value="1"/>
</dbReference>
<gene>
    <name evidence="3" type="ORF">EDD78_10935</name>
</gene>
<evidence type="ECO:0000313" key="4">
    <source>
        <dbReference type="Proteomes" id="UP000294682"/>
    </source>
</evidence>
<dbReference type="Pfam" id="PF00534">
    <property type="entry name" value="Glycos_transf_1"/>
    <property type="match status" value="1"/>
</dbReference>
<proteinExistence type="predicted"/>
<organism evidence="3 4">
    <name type="scientific">Harryflintia acetispora</name>
    <dbReference type="NCBI Taxonomy" id="1849041"/>
    <lineage>
        <taxon>Bacteria</taxon>
        <taxon>Bacillati</taxon>
        <taxon>Bacillota</taxon>
        <taxon>Clostridia</taxon>
        <taxon>Eubacteriales</taxon>
        <taxon>Oscillospiraceae</taxon>
        <taxon>Harryflintia</taxon>
    </lineage>
</organism>